<evidence type="ECO:0000256" key="3">
    <source>
        <dbReference type="ARBA" id="ARBA00023004"/>
    </source>
</evidence>
<proteinExistence type="predicted"/>
<dbReference type="InterPro" id="IPR036909">
    <property type="entry name" value="Cyt_c-like_dom_sf"/>
</dbReference>
<evidence type="ECO:0000313" key="5">
    <source>
        <dbReference type="EMBL" id="SVC94319.1"/>
    </source>
</evidence>
<feature type="domain" description="Cytochrome c" evidence="4">
    <location>
        <begin position="29"/>
        <end position="123"/>
    </location>
</feature>
<protein>
    <recommendedName>
        <fullName evidence="4">Cytochrome c domain-containing protein</fullName>
    </recommendedName>
</protein>
<keyword evidence="1" id="KW-0349">Heme</keyword>
<dbReference type="Gene3D" id="1.10.760.10">
    <property type="entry name" value="Cytochrome c-like domain"/>
    <property type="match status" value="2"/>
</dbReference>
<gene>
    <name evidence="5" type="ORF">METZ01_LOCUS347173</name>
</gene>
<dbReference type="SUPFAM" id="SSF46626">
    <property type="entry name" value="Cytochrome c"/>
    <property type="match status" value="2"/>
</dbReference>
<dbReference type="GO" id="GO:0046872">
    <property type="term" value="F:metal ion binding"/>
    <property type="evidence" value="ECO:0007669"/>
    <property type="project" value="UniProtKB-KW"/>
</dbReference>
<feature type="non-terminal residue" evidence="5">
    <location>
        <position position="172"/>
    </location>
</feature>
<dbReference type="InterPro" id="IPR009056">
    <property type="entry name" value="Cyt_c-like_dom"/>
</dbReference>
<dbReference type="PROSITE" id="PS51007">
    <property type="entry name" value="CYTC"/>
    <property type="match status" value="1"/>
</dbReference>
<evidence type="ECO:0000256" key="1">
    <source>
        <dbReference type="ARBA" id="ARBA00022617"/>
    </source>
</evidence>
<keyword evidence="3" id="KW-0408">Iron</keyword>
<dbReference type="GO" id="GO:0020037">
    <property type="term" value="F:heme binding"/>
    <property type="evidence" value="ECO:0007669"/>
    <property type="project" value="InterPro"/>
</dbReference>
<sequence>MNKKWTKLIFISPVLLMIFLFLQSFPSGDESNDGKILYQEYCAGCHGIDGKGNGDYSYLLYPKPRDFTDGKFKIRSTPIGNPPLDHDFANTIRNGMPGTAMPSFSYLKDGEIKSLVDIVKEFSGINNQNVNPLIIPDELPPTDELIALGKSIYTEVGCNMCHGNTGKGDGLS</sequence>
<evidence type="ECO:0000256" key="2">
    <source>
        <dbReference type="ARBA" id="ARBA00022723"/>
    </source>
</evidence>
<evidence type="ECO:0000259" key="4">
    <source>
        <dbReference type="PROSITE" id="PS51007"/>
    </source>
</evidence>
<name>A0A382R9E5_9ZZZZ</name>
<dbReference type="EMBL" id="UINC01120071">
    <property type="protein sequence ID" value="SVC94319.1"/>
    <property type="molecule type" value="Genomic_DNA"/>
</dbReference>
<accession>A0A382R9E5</accession>
<dbReference type="GO" id="GO:0009055">
    <property type="term" value="F:electron transfer activity"/>
    <property type="evidence" value="ECO:0007669"/>
    <property type="project" value="InterPro"/>
</dbReference>
<dbReference type="AlphaFoldDB" id="A0A382R9E5"/>
<organism evidence="5">
    <name type="scientific">marine metagenome</name>
    <dbReference type="NCBI Taxonomy" id="408172"/>
    <lineage>
        <taxon>unclassified sequences</taxon>
        <taxon>metagenomes</taxon>
        <taxon>ecological metagenomes</taxon>
    </lineage>
</organism>
<keyword evidence="2" id="KW-0479">Metal-binding</keyword>
<reference evidence="5" key="1">
    <citation type="submission" date="2018-05" db="EMBL/GenBank/DDBJ databases">
        <authorList>
            <person name="Lanie J.A."/>
            <person name="Ng W.-L."/>
            <person name="Kazmierczak K.M."/>
            <person name="Andrzejewski T.M."/>
            <person name="Davidsen T.M."/>
            <person name="Wayne K.J."/>
            <person name="Tettelin H."/>
            <person name="Glass J.I."/>
            <person name="Rusch D."/>
            <person name="Podicherti R."/>
            <person name="Tsui H.-C.T."/>
            <person name="Winkler M.E."/>
        </authorList>
    </citation>
    <scope>NUCLEOTIDE SEQUENCE</scope>
</reference>
<dbReference type="Pfam" id="PF00034">
    <property type="entry name" value="Cytochrom_C"/>
    <property type="match status" value="1"/>
</dbReference>